<comment type="caution">
    <text evidence="2">The sequence shown here is derived from an EMBL/GenBank/DDBJ whole genome shotgun (WGS) entry which is preliminary data.</text>
</comment>
<keyword evidence="1" id="KW-1133">Transmembrane helix</keyword>
<evidence type="ECO:0000313" key="3">
    <source>
        <dbReference type="Proteomes" id="UP000217785"/>
    </source>
</evidence>
<dbReference type="AlphaFoldDB" id="A0A292YQS9"/>
<feature type="transmembrane region" description="Helical" evidence="1">
    <location>
        <begin position="36"/>
        <end position="58"/>
    </location>
</feature>
<dbReference type="RefSeq" id="WP_096182560.1">
    <property type="nucleotide sequence ID" value="NZ_BDUF01000064.1"/>
</dbReference>
<sequence length="60" mass="7028">MNNKNDKKKKHEYEKNPFSNLKDSFDRAEVGDLRPLSQLGCLPTIIFIIIGFLIFFILTR</sequence>
<dbReference type="Pfam" id="PF19893">
    <property type="entry name" value="DUF6366"/>
    <property type="match status" value="1"/>
</dbReference>
<dbReference type="InterPro" id="IPR045946">
    <property type="entry name" value="DUF6366"/>
</dbReference>
<proteinExistence type="predicted"/>
<name>A0A292YQS9_9BACL</name>
<protein>
    <submittedName>
        <fullName evidence="2">Uncharacterized protein</fullName>
    </submittedName>
</protein>
<reference evidence="3" key="1">
    <citation type="submission" date="2017-07" db="EMBL/GenBank/DDBJ databases">
        <title>Draft genome sequence of Effusibacillus lacus strain skLN1.</title>
        <authorList>
            <person name="Watanabe M."/>
            <person name="Kojima H."/>
            <person name="Fukui M."/>
        </authorList>
    </citation>
    <scope>NUCLEOTIDE SEQUENCE [LARGE SCALE GENOMIC DNA]</scope>
    <source>
        <strain evidence="3">skLN1</strain>
    </source>
</reference>
<dbReference type="Proteomes" id="UP000217785">
    <property type="component" value="Unassembled WGS sequence"/>
</dbReference>
<gene>
    <name evidence="2" type="ORF">EFBL_2482</name>
</gene>
<organism evidence="2 3">
    <name type="scientific">Effusibacillus lacus</name>
    <dbReference type="NCBI Taxonomy" id="1348429"/>
    <lineage>
        <taxon>Bacteria</taxon>
        <taxon>Bacillati</taxon>
        <taxon>Bacillota</taxon>
        <taxon>Bacilli</taxon>
        <taxon>Bacillales</taxon>
        <taxon>Alicyclobacillaceae</taxon>
        <taxon>Effusibacillus</taxon>
    </lineage>
</organism>
<keyword evidence="1" id="KW-0812">Transmembrane</keyword>
<evidence type="ECO:0000313" key="2">
    <source>
        <dbReference type="EMBL" id="GAX90840.1"/>
    </source>
</evidence>
<keyword evidence="1" id="KW-0472">Membrane</keyword>
<keyword evidence="3" id="KW-1185">Reference proteome</keyword>
<dbReference type="EMBL" id="BDUF01000064">
    <property type="protein sequence ID" value="GAX90840.1"/>
    <property type="molecule type" value="Genomic_DNA"/>
</dbReference>
<evidence type="ECO:0000256" key="1">
    <source>
        <dbReference type="SAM" id="Phobius"/>
    </source>
</evidence>
<accession>A0A292YQS9</accession>